<gene>
    <name evidence="1" type="ORF">F5144DRAFT_546242</name>
</gene>
<accession>A0ACB7PA84</accession>
<name>A0ACB7PA84_9PEZI</name>
<reference evidence="1 2" key="1">
    <citation type="journal article" date="2021" name="Nat. Commun.">
        <title>Genetic determinants of endophytism in the Arabidopsis root mycobiome.</title>
        <authorList>
            <person name="Mesny F."/>
            <person name="Miyauchi S."/>
            <person name="Thiergart T."/>
            <person name="Pickel B."/>
            <person name="Atanasova L."/>
            <person name="Karlsson M."/>
            <person name="Huettel B."/>
            <person name="Barry K.W."/>
            <person name="Haridas S."/>
            <person name="Chen C."/>
            <person name="Bauer D."/>
            <person name="Andreopoulos W."/>
            <person name="Pangilinan J."/>
            <person name="LaButti K."/>
            <person name="Riley R."/>
            <person name="Lipzen A."/>
            <person name="Clum A."/>
            <person name="Drula E."/>
            <person name="Henrissat B."/>
            <person name="Kohler A."/>
            <person name="Grigoriev I.V."/>
            <person name="Martin F.M."/>
            <person name="Hacquard S."/>
        </authorList>
    </citation>
    <scope>NUCLEOTIDE SEQUENCE [LARGE SCALE GENOMIC DNA]</scope>
    <source>
        <strain evidence="1 2">MPI-SDFR-AT-0079</strain>
    </source>
</reference>
<proteinExistence type="predicted"/>
<keyword evidence="2" id="KW-1185">Reference proteome</keyword>
<evidence type="ECO:0000313" key="1">
    <source>
        <dbReference type="EMBL" id="KAH6636091.1"/>
    </source>
</evidence>
<organism evidence="1 2">
    <name type="scientific">Chaetomium tenue</name>
    <dbReference type="NCBI Taxonomy" id="1854479"/>
    <lineage>
        <taxon>Eukaryota</taxon>
        <taxon>Fungi</taxon>
        <taxon>Dikarya</taxon>
        <taxon>Ascomycota</taxon>
        <taxon>Pezizomycotina</taxon>
        <taxon>Sordariomycetes</taxon>
        <taxon>Sordariomycetidae</taxon>
        <taxon>Sordariales</taxon>
        <taxon>Chaetomiaceae</taxon>
        <taxon>Chaetomium</taxon>
    </lineage>
</organism>
<comment type="caution">
    <text evidence="1">The sequence shown here is derived from an EMBL/GenBank/DDBJ whole genome shotgun (WGS) entry which is preliminary data.</text>
</comment>
<dbReference type="Proteomes" id="UP000724584">
    <property type="component" value="Unassembled WGS sequence"/>
</dbReference>
<protein>
    <submittedName>
        <fullName evidence="1">Uncharacterized protein</fullName>
    </submittedName>
</protein>
<evidence type="ECO:0000313" key="2">
    <source>
        <dbReference type="Proteomes" id="UP000724584"/>
    </source>
</evidence>
<dbReference type="EMBL" id="JAGIZQ010000003">
    <property type="protein sequence ID" value="KAH6636091.1"/>
    <property type="molecule type" value="Genomic_DNA"/>
</dbReference>
<sequence length="201" mass="21880">MGRWGHCLFEADNDQDRAYELALEIAGEEDGPESEALCSFGYAGLMADGGNTVDKSALESVRQKLDAGLGDKLIGKYRALAAATDNSWNEHEAKYKFVILGALLMGTGAKIRDHDLQHLRQLASEVQCNENFALAFSDTGFRGPGKRQFLAALDNYTPGTPRSYNEPSCHACGKSKQDTGKAPLKCSGCPKGWFCDKLTHE</sequence>